<organism evidence="4 5">
    <name type="scientific">Paenibacillus glycanilyticus</name>
    <dbReference type="NCBI Taxonomy" id="126569"/>
    <lineage>
        <taxon>Bacteria</taxon>
        <taxon>Bacillati</taxon>
        <taxon>Bacillota</taxon>
        <taxon>Bacilli</taxon>
        <taxon>Bacillales</taxon>
        <taxon>Paenibacillaceae</taxon>
        <taxon>Paenibacillus</taxon>
    </lineage>
</organism>
<comment type="caution">
    <text evidence="4">The sequence shown here is derived from an EMBL/GenBank/DDBJ whole genome shotgun (WGS) entry which is preliminary data.</text>
</comment>
<evidence type="ECO:0000313" key="5">
    <source>
        <dbReference type="Proteomes" id="UP001157114"/>
    </source>
</evidence>
<dbReference type="Pfam" id="PF21307">
    <property type="entry name" value="Glyco_hydro_95_C"/>
    <property type="match status" value="1"/>
</dbReference>
<dbReference type="Pfam" id="PF22124">
    <property type="entry name" value="Glyco_hydro_95_cat"/>
    <property type="match status" value="1"/>
</dbReference>
<dbReference type="EMBL" id="BSSQ01000028">
    <property type="protein sequence ID" value="GLX71257.1"/>
    <property type="molecule type" value="Genomic_DNA"/>
</dbReference>
<dbReference type="SUPFAM" id="SSF48208">
    <property type="entry name" value="Six-hairpin glycosidases"/>
    <property type="match status" value="1"/>
</dbReference>
<feature type="domain" description="Glycosyl hydrolase family 95 catalytic" evidence="3">
    <location>
        <begin position="278"/>
        <end position="694"/>
    </location>
</feature>
<evidence type="ECO:0000313" key="4">
    <source>
        <dbReference type="EMBL" id="GLX71257.1"/>
    </source>
</evidence>
<dbReference type="InterPro" id="IPR013780">
    <property type="entry name" value="Glyco_hydro_b"/>
</dbReference>
<dbReference type="Pfam" id="PF14498">
    <property type="entry name" value="Glyco_hyd_65N_2"/>
    <property type="match status" value="1"/>
</dbReference>
<keyword evidence="5" id="KW-1185">Reference proteome</keyword>
<dbReference type="InterPro" id="IPR049053">
    <property type="entry name" value="AFCA-like_C"/>
</dbReference>
<dbReference type="GO" id="GO:0016787">
    <property type="term" value="F:hydrolase activity"/>
    <property type="evidence" value="ECO:0007669"/>
    <property type="project" value="UniProtKB-KW"/>
</dbReference>
<feature type="domain" description="Alpha fucosidase A-like C-terminal" evidence="2">
    <location>
        <begin position="696"/>
        <end position="789"/>
    </location>
</feature>
<dbReference type="InterPro" id="IPR008928">
    <property type="entry name" value="6-hairpin_glycosidase_sf"/>
</dbReference>
<dbReference type="PANTHER" id="PTHR31084">
    <property type="entry name" value="ALPHA-L-FUCOSIDASE 2"/>
    <property type="match status" value="1"/>
</dbReference>
<dbReference type="InterPro" id="IPR027414">
    <property type="entry name" value="GH95_N_dom"/>
</dbReference>
<evidence type="ECO:0000259" key="3">
    <source>
        <dbReference type="Pfam" id="PF22124"/>
    </source>
</evidence>
<dbReference type="Proteomes" id="UP001157114">
    <property type="component" value="Unassembled WGS sequence"/>
</dbReference>
<keyword evidence="4" id="KW-0378">Hydrolase</keyword>
<protein>
    <submittedName>
        <fullName evidence="4">Alpha/beta hydrolase</fullName>
    </submittedName>
</protein>
<gene>
    <name evidence="4" type="ORF">MU1_56060</name>
</gene>
<feature type="domain" description="Glycosyl hydrolase family 95 N-terminal" evidence="1">
    <location>
        <begin position="3"/>
        <end position="251"/>
    </location>
</feature>
<dbReference type="Gene3D" id="2.60.40.1180">
    <property type="entry name" value="Golgi alpha-mannosidase II"/>
    <property type="match status" value="1"/>
</dbReference>
<dbReference type="InterPro" id="IPR054363">
    <property type="entry name" value="GH95_cat"/>
</dbReference>
<name>A0ABQ6GQE8_9BACL</name>
<reference evidence="4 5" key="1">
    <citation type="submission" date="2023-03" db="EMBL/GenBank/DDBJ databases">
        <title>Draft genome sequence of the bacteria which degrade cell wall of Tricholomamatutake.</title>
        <authorList>
            <person name="Konishi Y."/>
            <person name="Fukuta Y."/>
            <person name="Shirasaka N."/>
        </authorList>
    </citation>
    <scope>NUCLEOTIDE SEQUENCE [LARGE SCALE GENOMIC DNA]</scope>
    <source>
        <strain evidence="5">mu1</strain>
    </source>
</reference>
<dbReference type="PIRSF" id="PIRSF007663">
    <property type="entry name" value="UCP007663"/>
    <property type="match status" value="1"/>
</dbReference>
<evidence type="ECO:0000259" key="1">
    <source>
        <dbReference type="Pfam" id="PF14498"/>
    </source>
</evidence>
<sequence length="792" mass="88146">MKLQYNRPSSKWTDALPTGNGRLGAMMFGGTETERIQLNEDTLWSGGPRNGDNEHAATVLPEVRRLIGEGQYAAADLLCKQMMGPYTQSYLPMADLYVKFLHGNTMKNYRRALHLEDATSTVEYQIGNVIYTRRLFVSYPDQVAVLRLEASAPGKLHFLARLESPLRYETAFEENCLVLRGDAPEQVDPSYYETDMPLRYGKPGSANAMRFDGRLTAQLEGGQATYGHDGLRVEGATAVTLIFSAATSFNGYDRLPGTEGKDESAEAAGYLENAGKFSYEALLQRHTEDYQVLFKRVELSLGESAVPPEYPTDARIRDFGANDPGLVELLYHYGRYLMIASSRPGTQPANLQGIWNEETRAPWSSNWTLNINAEMNYWPAETCNLADCHTPLLDFIEGLSRNGHKTAETNYGAAGWTAHHNSDIWRHSSPVGDYGHGDPIWVIWPMGGVWLCQHLWEHYAFGLDKKYLREKAYPIMKGAALFCLDWLHEDKEGYLITSPSTSPEHKFKTPEGGLAGVSAASTMDLSLIWDLFTNLIEASTILEIDEPFREGLLDVRSRLHPLQIAANGRLQEWSRDFEDEDQHHRHVSHLFGVYPGRQFSWQDTPELMEAAERSLEIRGDGGTGWSLGWKVGLWARFGNGNRAWGLIANLLTLVDAGETNYHQGGGVYANLFDAHPPFQIDGNFAATSGIAELLLQSHQNVIHLLPALPDAWPSGHVKGLRARGNYEVSIQWEEGKVLNSTIVAGAGGLCKVRANAPLSVESEDGEVIAEQNQDGTIAFETVPGGRYRLFRA</sequence>
<dbReference type="Gene3D" id="2.70.98.50">
    <property type="entry name" value="putative glycoside hydrolase family protein from bacillus halodurans"/>
    <property type="match status" value="1"/>
</dbReference>
<proteinExistence type="predicted"/>
<evidence type="ECO:0000259" key="2">
    <source>
        <dbReference type="Pfam" id="PF21307"/>
    </source>
</evidence>
<dbReference type="PANTHER" id="PTHR31084:SF0">
    <property type="entry name" value="ALPHA-L-FUCOSIDASE 2"/>
    <property type="match status" value="1"/>
</dbReference>
<dbReference type="RefSeq" id="WP_284242060.1">
    <property type="nucleotide sequence ID" value="NZ_BSSQ01000028.1"/>
</dbReference>
<accession>A0ABQ6GQE8</accession>
<dbReference type="InterPro" id="IPR016518">
    <property type="entry name" value="Alpha-L-fucosidase"/>
</dbReference>